<proteinExistence type="predicted"/>
<dbReference type="AlphaFoldDB" id="A0A1I6EFF3"/>
<evidence type="ECO:0000313" key="12">
    <source>
        <dbReference type="Proteomes" id="UP000199584"/>
    </source>
</evidence>
<feature type="binding site" evidence="10">
    <location>
        <position position="263"/>
    </location>
    <ligand>
        <name>[Ni-4Fe-4S] cluster</name>
        <dbReference type="ChEBI" id="CHEBI:47739"/>
    </ligand>
</feature>
<dbReference type="GO" id="GO:0043885">
    <property type="term" value="F:anaerobic carbon-monoxide dehydrogenase activity"/>
    <property type="evidence" value="ECO:0007669"/>
    <property type="project" value="UniProtKB-UniRule"/>
</dbReference>
<feature type="binding site" evidence="10">
    <location>
        <position position="58"/>
    </location>
    <ligand>
        <name>[4Fe-4S] cluster</name>
        <dbReference type="ChEBI" id="CHEBI:49883"/>
        <label>2</label>
    </ligand>
</feature>
<dbReference type="GO" id="GO:0050418">
    <property type="term" value="F:hydroxylamine reductase activity"/>
    <property type="evidence" value="ECO:0007669"/>
    <property type="project" value="TreeGrafter"/>
</dbReference>
<dbReference type="GO" id="GO:0006091">
    <property type="term" value="P:generation of precursor metabolites and energy"/>
    <property type="evidence" value="ECO:0007669"/>
    <property type="project" value="InterPro"/>
</dbReference>
<sequence length="642" mass="68672">MRNKPDVNELTMDTGVQQLLVKAREEGIDTAFDRAIKMSQCGFGSTGVCCRLCLEGPCRIAPNGKGPQLGVCGANVDTIVSRNFLNAVIQGVSSHAEHAREIAHALIEIVEDKAPYVIQDQAKLNSIARGLGTPCDGKDVNELVKEVAHKALEDFQKQSGTLNWLKLHAHEKSYKNWQQLGLLPVNAHLEIAKGIARMVMGGDADPANLLLGTITMGLVDGYAGLHMSTDLQDILFGSPRTVKTQYRLGVIKKEKVNISVNGHIPLLAEKVVEWANKLNEEAKKVGAEGINVIGVCCSGNELLMRKGISVATNYASQELPIVTGALEAMVVDIQCIMPGLQQVASCYHTELITTLPYAKISGATHVEFTTETADEAAKEIVLRAIDNFEKRDPNKIDIPEEVTEAYAGFSVEQIIEALSSVNAGDPLKPLVDAIAGGEIVGAVALVGCTNPRKKQDKYNVELAMELIKNNVLVVATGCSAHSLAKFGLMSPEGVKYCGDGLRGVLTAIGQANGLPALPPALHMGSCVDNSRIADLLTALANYLNVSVKDLPVAGSCPETHHPKALAIGTFFLANGVDVHVGVNPQVTGSEFVVNVLTSSKQDFPVTTDGLFGGKLIYEEDSVKAAETILDRIKKKRRGLGLR</sequence>
<dbReference type="GO" id="GO:0004601">
    <property type="term" value="F:peroxidase activity"/>
    <property type="evidence" value="ECO:0007669"/>
    <property type="project" value="TreeGrafter"/>
</dbReference>
<dbReference type="Pfam" id="PF03063">
    <property type="entry name" value="Prismane"/>
    <property type="match status" value="1"/>
</dbReference>
<feature type="binding site" evidence="10">
    <location>
        <position position="49"/>
    </location>
    <ligand>
        <name>[4Fe-4S] cluster</name>
        <dbReference type="ChEBI" id="CHEBI:49883"/>
        <label>1</label>
        <note>ligand shared between dimeric partners</note>
    </ligand>
</feature>
<evidence type="ECO:0000256" key="9">
    <source>
        <dbReference type="PIRNR" id="PIRNR005023"/>
    </source>
</evidence>
<comment type="cofactor">
    <cofactor evidence="1">
        <name>[4Fe-4S] cluster</name>
        <dbReference type="ChEBI" id="CHEBI:49883"/>
    </cofactor>
</comment>
<feature type="binding site" evidence="10">
    <location>
        <position position="50"/>
    </location>
    <ligand>
        <name>[4Fe-4S] cluster</name>
        <dbReference type="ChEBI" id="CHEBI:49883"/>
        <label>2</label>
    </ligand>
</feature>
<dbReference type="Gene3D" id="3.40.50.2030">
    <property type="match status" value="2"/>
</dbReference>
<dbReference type="InterPro" id="IPR004137">
    <property type="entry name" value="HCP/CODH"/>
</dbReference>
<keyword evidence="2 9" id="KW-0004">4Fe-4S</keyword>
<evidence type="ECO:0000256" key="8">
    <source>
        <dbReference type="ARBA" id="ARBA00048733"/>
    </source>
</evidence>
<feature type="binding site" evidence="10">
    <location>
        <position position="526"/>
    </location>
    <ligand>
        <name>[Ni-4Fe-4S] cluster</name>
        <dbReference type="ChEBI" id="CHEBI:47739"/>
    </ligand>
</feature>
<dbReference type="EMBL" id="FOYM01000040">
    <property type="protein sequence ID" value="SFR16463.1"/>
    <property type="molecule type" value="Genomic_DNA"/>
</dbReference>
<keyword evidence="4 9" id="KW-0479">Metal-binding</keyword>
<evidence type="ECO:0000256" key="2">
    <source>
        <dbReference type="ARBA" id="ARBA00022485"/>
    </source>
</evidence>
<keyword evidence="12" id="KW-1185">Reference proteome</keyword>
<gene>
    <name evidence="11" type="ORF">SAMN05660706_14018</name>
</gene>
<accession>A0A1I6EFF3</accession>
<dbReference type="Gene3D" id="1.20.1270.30">
    <property type="match status" value="1"/>
</dbReference>
<dbReference type="PANTHER" id="PTHR30109:SF4">
    <property type="entry name" value="CARBON MONOXIDE DEHYDROGENASE"/>
    <property type="match status" value="1"/>
</dbReference>
<dbReference type="STRING" id="39060.SAMN05660706_14018"/>
<evidence type="ECO:0000313" key="11">
    <source>
        <dbReference type="EMBL" id="SFR16463.1"/>
    </source>
</evidence>
<feature type="binding site" evidence="10">
    <location>
        <position position="297"/>
    </location>
    <ligand>
        <name>[Ni-4Fe-4S] cluster</name>
        <dbReference type="ChEBI" id="CHEBI:47739"/>
    </ligand>
</feature>
<evidence type="ECO:0000256" key="5">
    <source>
        <dbReference type="ARBA" id="ARBA00023002"/>
    </source>
</evidence>
<feature type="binding site" evidence="10">
    <location>
        <position position="478"/>
    </location>
    <ligand>
        <name>[Ni-4Fe-4S] cluster</name>
        <dbReference type="ChEBI" id="CHEBI:47739"/>
    </ligand>
</feature>
<feature type="binding site" evidence="10">
    <location>
        <position position="72"/>
    </location>
    <ligand>
        <name>[4Fe-4S] cluster</name>
        <dbReference type="ChEBI" id="CHEBI:49883"/>
        <label>2</label>
    </ligand>
</feature>
<feature type="binding site" evidence="10">
    <location>
        <position position="335"/>
    </location>
    <ligand>
        <name>[Ni-4Fe-4S] cluster</name>
        <dbReference type="ChEBI" id="CHEBI:47739"/>
    </ligand>
</feature>
<feature type="binding site" evidence="10">
    <location>
        <position position="53"/>
    </location>
    <ligand>
        <name>[4Fe-4S] cluster</name>
        <dbReference type="ChEBI" id="CHEBI:49883"/>
        <label>2</label>
    </ligand>
</feature>
<feature type="binding site" evidence="10">
    <location>
        <position position="41"/>
    </location>
    <ligand>
        <name>[4Fe-4S] cluster</name>
        <dbReference type="ChEBI" id="CHEBI:49883"/>
        <label>1</label>
        <note>ligand shared between dimeric partners</note>
    </ligand>
</feature>
<evidence type="ECO:0000256" key="1">
    <source>
        <dbReference type="ARBA" id="ARBA00001966"/>
    </source>
</evidence>
<dbReference type="GO" id="GO:0042542">
    <property type="term" value="P:response to hydrogen peroxide"/>
    <property type="evidence" value="ECO:0007669"/>
    <property type="project" value="TreeGrafter"/>
</dbReference>
<dbReference type="InterPro" id="IPR016101">
    <property type="entry name" value="CO_DH_a-bundle"/>
</dbReference>
<dbReference type="PANTHER" id="PTHR30109">
    <property type="entry name" value="HYDROXYLAMINE REDUCTASE"/>
    <property type="match status" value="1"/>
</dbReference>
<dbReference type="InterPro" id="IPR011254">
    <property type="entry name" value="Prismane-like_sf"/>
</dbReference>
<evidence type="ECO:0000256" key="7">
    <source>
        <dbReference type="ARBA" id="ARBA00023014"/>
    </source>
</evidence>
<evidence type="ECO:0000256" key="3">
    <source>
        <dbReference type="ARBA" id="ARBA00022596"/>
    </source>
</evidence>
<name>A0A1I6EFF3_9FIRM</name>
<dbReference type="PIRSF" id="PIRSF005023">
    <property type="entry name" value="CODH"/>
    <property type="match status" value="1"/>
</dbReference>
<evidence type="ECO:0000256" key="4">
    <source>
        <dbReference type="ARBA" id="ARBA00022723"/>
    </source>
</evidence>
<comment type="catalytic activity">
    <reaction evidence="8 9">
        <text>CO + 2 oxidized [2Fe-2S]-[ferredoxin] + H2O = 2 reduced [2Fe-2S]-[ferredoxin] + CO2 + 2 H(+)</text>
        <dbReference type="Rhea" id="RHEA:21040"/>
        <dbReference type="Rhea" id="RHEA-COMP:10000"/>
        <dbReference type="Rhea" id="RHEA-COMP:10001"/>
        <dbReference type="ChEBI" id="CHEBI:15377"/>
        <dbReference type="ChEBI" id="CHEBI:15378"/>
        <dbReference type="ChEBI" id="CHEBI:16526"/>
        <dbReference type="ChEBI" id="CHEBI:17245"/>
        <dbReference type="ChEBI" id="CHEBI:33737"/>
        <dbReference type="ChEBI" id="CHEBI:33738"/>
        <dbReference type="EC" id="1.2.7.4"/>
    </reaction>
</comment>
<dbReference type="InterPro" id="IPR010047">
    <property type="entry name" value="CODH"/>
</dbReference>
<keyword evidence="3 10" id="KW-0533">Nickel</keyword>
<dbReference type="GO" id="GO:0016151">
    <property type="term" value="F:nickel cation binding"/>
    <property type="evidence" value="ECO:0007669"/>
    <property type="project" value="InterPro"/>
</dbReference>
<keyword evidence="6 9" id="KW-0408">Iron</keyword>
<reference evidence="12" key="1">
    <citation type="submission" date="2016-10" db="EMBL/GenBank/DDBJ databases">
        <authorList>
            <person name="Varghese N."/>
            <person name="Submissions S."/>
        </authorList>
    </citation>
    <scope>NUCLEOTIDE SEQUENCE [LARGE SCALE GENOMIC DNA]</scope>
    <source>
        <strain evidence="12">DSM 3669</strain>
    </source>
</reference>
<keyword evidence="5 9" id="KW-0560">Oxidoreductase</keyword>
<organism evidence="11 12">
    <name type="scientific">Desulfoscipio geothermicus DSM 3669</name>
    <dbReference type="NCBI Taxonomy" id="1121426"/>
    <lineage>
        <taxon>Bacteria</taxon>
        <taxon>Bacillati</taxon>
        <taxon>Bacillota</taxon>
        <taxon>Clostridia</taxon>
        <taxon>Eubacteriales</taxon>
        <taxon>Desulfallaceae</taxon>
        <taxon>Desulfoscipio</taxon>
    </lineage>
</organism>
<feature type="binding site" evidence="10">
    <location>
        <position position="448"/>
    </location>
    <ligand>
        <name>[Ni-4Fe-4S] cluster</name>
        <dbReference type="ChEBI" id="CHEBI:47739"/>
    </ligand>
</feature>
<keyword evidence="7 9" id="KW-0411">Iron-sulfur</keyword>
<dbReference type="InterPro" id="IPR016099">
    <property type="entry name" value="Prismane-like_a/b-sand"/>
</dbReference>
<dbReference type="GO" id="GO:0051539">
    <property type="term" value="F:4 iron, 4 sulfur cluster binding"/>
    <property type="evidence" value="ECO:0007669"/>
    <property type="project" value="UniProtKB-UniRule"/>
</dbReference>
<dbReference type="SUPFAM" id="SSF56821">
    <property type="entry name" value="Prismane protein-like"/>
    <property type="match status" value="1"/>
</dbReference>
<dbReference type="EC" id="1.2.7.4" evidence="9"/>
<evidence type="ECO:0000256" key="6">
    <source>
        <dbReference type="ARBA" id="ARBA00023004"/>
    </source>
</evidence>
<evidence type="ECO:0000256" key="10">
    <source>
        <dbReference type="PIRSR" id="PIRSR005023-1"/>
    </source>
</evidence>
<dbReference type="NCBIfam" id="TIGR01702">
    <property type="entry name" value="CO_DH_cata"/>
    <property type="match status" value="1"/>
</dbReference>
<dbReference type="Proteomes" id="UP000199584">
    <property type="component" value="Unassembled WGS sequence"/>
</dbReference>
<protein>
    <recommendedName>
        <fullName evidence="9">Carbon monoxide dehydrogenase</fullName>
        <ecNumber evidence="9">1.2.7.4</ecNumber>
    </recommendedName>
</protein>